<gene>
    <name evidence="1" type="ORF">WA026_009790</name>
</gene>
<evidence type="ECO:0000313" key="1">
    <source>
        <dbReference type="EMBL" id="KAK9870827.1"/>
    </source>
</evidence>
<dbReference type="AlphaFoldDB" id="A0AAW1TRY9"/>
<organism evidence="1 2">
    <name type="scientific">Henosepilachna vigintioctopunctata</name>
    <dbReference type="NCBI Taxonomy" id="420089"/>
    <lineage>
        <taxon>Eukaryota</taxon>
        <taxon>Metazoa</taxon>
        <taxon>Ecdysozoa</taxon>
        <taxon>Arthropoda</taxon>
        <taxon>Hexapoda</taxon>
        <taxon>Insecta</taxon>
        <taxon>Pterygota</taxon>
        <taxon>Neoptera</taxon>
        <taxon>Endopterygota</taxon>
        <taxon>Coleoptera</taxon>
        <taxon>Polyphaga</taxon>
        <taxon>Cucujiformia</taxon>
        <taxon>Coccinelloidea</taxon>
        <taxon>Coccinellidae</taxon>
        <taxon>Epilachninae</taxon>
        <taxon>Epilachnini</taxon>
        <taxon>Henosepilachna</taxon>
    </lineage>
</organism>
<sequence>MGNLRSLIPEHFFQLSRCHESKENVQKIPSTFIESFILFKPPSRLNSGILISEIISHAAKTMRFSVVLAPGPRSSECYDKGVPKVIC</sequence>
<keyword evidence="2" id="KW-1185">Reference proteome</keyword>
<name>A0AAW1TRY9_9CUCU</name>
<evidence type="ECO:0000313" key="2">
    <source>
        <dbReference type="Proteomes" id="UP001431783"/>
    </source>
</evidence>
<accession>A0AAW1TRY9</accession>
<dbReference type="Proteomes" id="UP001431783">
    <property type="component" value="Unassembled WGS sequence"/>
</dbReference>
<protein>
    <submittedName>
        <fullName evidence="1">Uncharacterized protein</fullName>
    </submittedName>
</protein>
<reference evidence="1 2" key="1">
    <citation type="submission" date="2023-03" db="EMBL/GenBank/DDBJ databases">
        <title>Genome insight into feeding habits of ladybird beetles.</title>
        <authorList>
            <person name="Li H.-S."/>
            <person name="Huang Y.-H."/>
            <person name="Pang H."/>
        </authorList>
    </citation>
    <scope>NUCLEOTIDE SEQUENCE [LARGE SCALE GENOMIC DNA]</scope>
    <source>
        <strain evidence="1">SYSU_2023b</strain>
        <tissue evidence="1">Whole body</tissue>
    </source>
</reference>
<proteinExistence type="predicted"/>
<comment type="caution">
    <text evidence="1">The sequence shown here is derived from an EMBL/GenBank/DDBJ whole genome shotgun (WGS) entry which is preliminary data.</text>
</comment>
<dbReference type="EMBL" id="JARQZJ010000004">
    <property type="protein sequence ID" value="KAK9870827.1"/>
    <property type="molecule type" value="Genomic_DNA"/>
</dbReference>